<keyword evidence="1" id="KW-0547">Nucleotide-binding</keyword>
<name>L0KVS9_METHD</name>
<dbReference type="InterPro" id="IPR002586">
    <property type="entry name" value="CobQ/CobB/MinD/ParA_Nub-bd_dom"/>
</dbReference>
<dbReference type="GO" id="GO:0051782">
    <property type="term" value="P:negative regulation of cell division"/>
    <property type="evidence" value="ECO:0007669"/>
    <property type="project" value="TreeGrafter"/>
</dbReference>
<keyword evidence="2" id="KW-0067">ATP-binding</keyword>
<dbReference type="InterPro" id="IPR014433">
    <property type="entry name" value="CooC"/>
</dbReference>
<dbReference type="GeneID" id="14406811"/>
<dbReference type="KEGG" id="mhz:Metho_1002"/>
<evidence type="ECO:0000256" key="1">
    <source>
        <dbReference type="ARBA" id="ARBA00022741"/>
    </source>
</evidence>
<evidence type="ECO:0000313" key="4">
    <source>
        <dbReference type="EMBL" id="AGB49241.1"/>
    </source>
</evidence>
<keyword evidence="5" id="KW-1185">Reference proteome</keyword>
<evidence type="ECO:0000259" key="3">
    <source>
        <dbReference type="Pfam" id="PF01656"/>
    </source>
</evidence>
<dbReference type="EMBL" id="CP003362">
    <property type="protein sequence ID" value="AGB49241.1"/>
    <property type="molecule type" value="Genomic_DNA"/>
</dbReference>
<dbReference type="STRING" id="867904.Metho_1002"/>
<reference evidence="5" key="1">
    <citation type="submission" date="2012-02" db="EMBL/GenBank/DDBJ databases">
        <title>Complete sequence of chromosome of Methanomethylovorans hollandica DSM 15978.</title>
        <authorList>
            <person name="Lucas S."/>
            <person name="Copeland A."/>
            <person name="Lapidus A."/>
            <person name="Glavina del Rio T."/>
            <person name="Dalin E."/>
            <person name="Tice H."/>
            <person name="Bruce D."/>
            <person name="Goodwin L."/>
            <person name="Pitluck S."/>
            <person name="Peters L."/>
            <person name="Mikhailova N."/>
            <person name="Held B."/>
            <person name="Kyrpides N."/>
            <person name="Mavromatis K."/>
            <person name="Ivanova N."/>
            <person name="Brettin T."/>
            <person name="Detter J.C."/>
            <person name="Han C."/>
            <person name="Larimer F."/>
            <person name="Land M."/>
            <person name="Hauser L."/>
            <person name="Markowitz V."/>
            <person name="Cheng J.-F."/>
            <person name="Hugenholtz P."/>
            <person name="Woyke T."/>
            <person name="Wu D."/>
            <person name="Spring S."/>
            <person name="Schroeder M."/>
            <person name="Brambilla E."/>
            <person name="Klenk H.-P."/>
            <person name="Eisen J.A."/>
        </authorList>
    </citation>
    <scope>NUCLEOTIDE SEQUENCE [LARGE SCALE GENOMIC DNA]</scope>
    <source>
        <strain evidence="5">DSM 15978 / NBRC 107637 / DMS1</strain>
    </source>
</reference>
<evidence type="ECO:0000313" key="5">
    <source>
        <dbReference type="Proteomes" id="UP000010866"/>
    </source>
</evidence>
<accession>L0KVS9</accession>
<dbReference type="PANTHER" id="PTHR43384">
    <property type="entry name" value="SEPTUM SITE-DETERMINING PROTEIN MIND HOMOLOG, CHLOROPLASTIC-RELATED"/>
    <property type="match status" value="1"/>
</dbReference>
<evidence type="ECO:0000256" key="2">
    <source>
        <dbReference type="ARBA" id="ARBA00022840"/>
    </source>
</evidence>
<dbReference type="GO" id="GO:0009898">
    <property type="term" value="C:cytoplasmic side of plasma membrane"/>
    <property type="evidence" value="ECO:0007669"/>
    <property type="project" value="TreeGrafter"/>
</dbReference>
<dbReference type="GO" id="GO:0005524">
    <property type="term" value="F:ATP binding"/>
    <property type="evidence" value="ECO:0007669"/>
    <property type="project" value="UniProtKB-KW"/>
</dbReference>
<dbReference type="RefSeq" id="WP_015324408.1">
    <property type="nucleotide sequence ID" value="NC_019977.1"/>
</dbReference>
<dbReference type="InterPro" id="IPR027417">
    <property type="entry name" value="P-loop_NTPase"/>
</dbReference>
<dbReference type="PANTHER" id="PTHR43384:SF6">
    <property type="entry name" value="SEPTUM SITE-DETERMINING PROTEIN MIND HOMOLOG, CHLOROPLASTIC"/>
    <property type="match status" value="1"/>
</dbReference>
<dbReference type="Proteomes" id="UP000010866">
    <property type="component" value="Chromosome"/>
</dbReference>
<dbReference type="InterPro" id="IPR050625">
    <property type="entry name" value="ParA/MinD_ATPase"/>
</dbReference>
<dbReference type="CDD" id="cd02034">
    <property type="entry name" value="CooC1"/>
    <property type="match status" value="1"/>
</dbReference>
<dbReference type="GO" id="GO:0016887">
    <property type="term" value="F:ATP hydrolysis activity"/>
    <property type="evidence" value="ECO:0007669"/>
    <property type="project" value="TreeGrafter"/>
</dbReference>
<dbReference type="OrthoDB" id="31168at2157"/>
<dbReference type="Pfam" id="PF01656">
    <property type="entry name" value="CbiA"/>
    <property type="match status" value="1"/>
</dbReference>
<dbReference type="PIRSF" id="PIRSF005647">
    <property type="entry name" value="CooC"/>
    <property type="match status" value="1"/>
</dbReference>
<protein>
    <submittedName>
        <fullName evidence="4">CO dehydrogenase maturation factor</fullName>
    </submittedName>
</protein>
<dbReference type="GO" id="GO:0005829">
    <property type="term" value="C:cytosol"/>
    <property type="evidence" value="ECO:0007669"/>
    <property type="project" value="TreeGrafter"/>
</dbReference>
<dbReference type="HOGENOM" id="CLU_082962_0_0_2"/>
<dbReference type="FunFam" id="3.40.50.300:FF:001573">
    <property type="entry name" value="Carbon monoxide dehydrogenase accessory protein CooC"/>
    <property type="match status" value="1"/>
</dbReference>
<dbReference type="SUPFAM" id="SSF52540">
    <property type="entry name" value="P-loop containing nucleoside triphosphate hydrolases"/>
    <property type="match status" value="1"/>
</dbReference>
<dbReference type="Gene3D" id="3.40.50.300">
    <property type="entry name" value="P-loop containing nucleotide triphosphate hydrolases"/>
    <property type="match status" value="1"/>
</dbReference>
<sequence length="254" mass="27045">MVKIAVTGKGGVGKTTLSGTLARMLARDGFDVVAIDADADMNLASSIGINNPPNPLTDYQDMIEERAGEKGGLFKLNPKVDDIVDSFGVVGPDNVKMLVMGTIDSGGSGCMCPASSFLKAFLRHVVLKDKSAVILDMEAGIEHLGRGTTKGIDLMIIVVEPGKRSLETAERIKHLSEGIEVKHLAAVINKGKSVNLTPQLEALGIPVLGEIPYDEDLVRADLEGVAPIDVGGKWVDAVEHIKDNMMQMINGFQQ</sequence>
<feature type="domain" description="CobQ/CobB/MinD/ParA nucleotide binding" evidence="3">
    <location>
        <begin position="5"/>
        <end position="227"/>
    </location>
</feature>
<gene>
    <name evidence="4" type="ordered locus">Metho_1002</name>
</gene>
<dbReference type="AlphaFoldDB" id="L0KVS9"/>
<proteinExistence type="predicted"/>
<organism evidence="4 5">
    <name type="scientific">Methanomethylovorans hollandica (strain DSM 15978 / NBRC 107637 / DMS1)</name>
    <dbReference type="NCBI Taxonomy" id="867904"/>
    <lineage>
        <taxon>Archaea</taxon>
        <taxon>Methanobacteriati</taxon>
        <taxon>Methanobacteriota</taxon>
        <taxon>Stenosarchaea group</taxon>
        <taxon>Methanomicrobia</taxon>
        <taxon>Methanosarcinales</taxon>
        <taxon>Methanosarcinaceae</taxon>
        <taxon>Methanomethylovorans</taxon>
    </lineage>
</organism>